<sequence>MLLCNGASLWRGVVVAVFPHTRAPTRQCAHVYVYATCRDISHCALLILLGIAVSPNATWYQDGPVTIRHTAASAGYDPTGQPFGAPYAVLVNGGTWVQRAALSITARTVGVSLEGTSATWDQQAAAEIDVPANGVAGDSHTGISLGANRATWNQRAALVVRVSVGVGVRAGTTGMAQWNQTGDLTVAVGATLSTGPVDGVALGVGTLGEGAVWIQHGRAQMQVTATGIGAIGGAIALDANNNRHRWEQAGVLNVSALAQNGGLVRGVRIGQQSTTWTQSGPVLMDGTAQTNGTVHGVVLGSAVWSANAWHQSGPLAIHIVACADGPLAPTVPSAAIRGTSRCGTWRSADAIDLRASSGMCGATSAYPLWLDSHGCNFTLDRAAAIQGGPVRCDAAPAAPSPVGIRGLPLGTLVQGFPFPRLFLSPASFCPRCRGCLFLLFAHLCCSPIWTGACSDLALLPVVDLVWDGDGNGTVGWQRPATVRARASGAFAGSLPFTLSTLPIVQANATRFAFPGAHPRLPFFFSVCFFLCASFLSCRSHKGST</sequence>
<proteinExistence type="predicted"/>
<evidence type="ECO:0000256" key="1">
    <source>
        <dbReference type="SAM" id="Phobius"/>
    </source>
</evidence>
<evidence type="ECO:0000313" key="3">
    <source>
        <dbReference type="Proteomes" id="UP001253637"/>
    </source>
</evidence>
<keyword evidence="1" id="KW-0812">Transmembrane</keyword>
<keyword evidence="1" id="KW-0472">Membrane</keyword>
<feature type="transmembrane region" description="Helical" evidence="1">
    <location>
        <begin position="520"/>
        <end position="537"/>
    </location>
</feature>
<protein>
    <submittedName>
        <fullName evidence="2">Beta helix incomplete domain containing protein</fullName>
    </submittedName>
</protein>
<dbReference type="Proteomes" id="UP001253637">
    <property type="component" value="Segment"/>
</dbReference>
<accession>A0A811BS96</accession>
<dbReference type="EMBL" id="LC625835">
    <property type="protein sequence ID" value="BCU03966.1"/>
    <property type="molecule type" value="Genomic_DNA"/>
</dbReference>
<evidence type="ECO:0000313" key="2">
    <source>
        <dbReference type="EMBL" id="BCU03966.1"/>
    </source>
</evidence>
<reference evidence="2" key="1">
    <citation type="submission" date="2021-04" db="EMBL/GenBank/DDBJ databases">
        <title>Draft Genome Sequence of Pandoravirus japonicus, Isolated from the Sabaishi River of Niigata, Japan.</title>
        <authorList>
            <person name="Hosokawa N."/>
            <person name="Takahashi H."/>
            <person name="Aoki K."/>
            <person name="Takemura M."/>
        </authorList>
    </citation>
    <scope>NUCLEOTIDE SEQUENCE</scope>
</reference>
<name>A0A811BS96_9VIRU</name>
<keyword evidence="1" id="KW-1133">Transmembrane helix</keyword>
<organism evidence="2 3">
    <name type="scientific">Pandoravirus japonicus</name>
    <dbReference type="NCBI Taxonomy" id="2823154"/>
    <lineage>
        <taxon>Viruses</taxon>
        <taxon>Pandoravirus</taxon>
    </lineage>
</organism>